<organism evidence="2 3">
    <name type="scientific">Paludibaculum fermentans</name>
    <dbReference type="NCBI Taxonomy" id="1473598"/>
    <lineage>
        <taxon>Bacteria</taxon>
        <taxon>Pseudomonadati</taxon>
        <taxon>Acidobacteriota</taxon>
        <taxon>Terriglobia</taxon>
        <taxon>Bryobacterales</taxon>
        <taxon>Bryobacteraceae</taxon>
        <taxon>Paludibaculum</taxon>
    </lineage>
</organism>
<feature type="compositionally biased region" description="Basic and acidic residues" evidence="1">
    <location>
        <begin position="19"/>
        <end position="34"/>
    </location>
</feature>
<keyword evidence="3" id="KW-1185">Reference proteome</keyword>
<protein>
    <submittedName>
        <fullName evidence="2">Uncharacterized protein</fullName>
    </submittedName>
</protein>
<gene>
    <name evidence="2" type="ORF">IRI77_05620</name>
</gene>
<dbReference type="KEGG" id="pfer:IRI77_05620"/>
<dbReference type="AlphaFoldDB" id="A0A7S7NTA8"/>
<evidence type="ECO:0000313" key="2">
    <source>
        <dbReference type="EMBL" id="QOY89433.1"/>
    </source>
</evidence>
<sequence length="665" mass="75307">MRIWLALLLPLTLLAQESADKKEATTEKKDEKAAAESPQPQKEKELTGYIDVGARWVGRAGDFNTYRSLVNLSQGTRLLGMDIGYEPAANRLFTSLRIQGYNWGGDPYNTARFDLQKRGIYRYVGSYSNIAYYNYLPSFADVTANKGVYMNQRSYDTTRRNFENELTLFPGARIMPYLGYSRNSDSGNGITTLVADMNEYPLRNLITWGMNEVRGGVRIEMNRWHVTLEEGGTNFKDDQGVYSTEKLTGNRTSPYLGQSLYLLSGAQYYRVRGNGAYTKVLLTANPWNWLDLSGTLVRTAPKTYATYNDTLKGSLVSGDDPLLIIPQITDSYYGNVRMPHTSANASAEVRPMERLRVRTTWETDRFHTSGSGVLTTSYFLTTTAATGTPVTGTDGERLDVTRNRQQVEALYDISKKYTVRGGYRYEWGSVILKANQFITDNPTERGELQRHVGLFGFLARPVTRLTLTGDFELADGVKTYYRSGLMDTKRINLQSRLSLPKSLFFNLLYSRFDNKNPTTGINLDATSQATSANLQWMPKDGKRISIIADYTRSTIKSDFNYLYPLGLFPVQSLYRDNAHSGTLMADLRLPLGRNYSGHLTFGGSFVTTAGTRPSNYYQPQGRIQLPVTPKLEFFSEWKYYGLHQPNYYYEGFRSNMFTGGVRFVM</sequence>
<dbReference type="Proteomes" id="UP000593892">
    <property type="component" value="Chromosome"/>
</dbReference>
<name>A0A7S7NTA8_PALFE</name>
<proteinExistence type="predicted"/>
<evidence type="ECO:0000256" key="1">
    <source>
        <dbReference type="SAM" id="MobiDB-lite"/>
    </source>
</evidence>
<dbReference type="EMBL" id="CP063849">
    <property type="protein sequence ID" value="QOY89433.1"/>
    <property type="molecule type" value="Genomic_DNA"/>
</dbReference>
<accession>A0A7S7NTA8</accession>
<feature type="region of interest" description="Disordered" evidence="1">
    <location>
        <begin position="19"/>
        <end position="43"/>
    </location>
</feature>
<evidence type="ECO:0000313" key="3">
    <source>
        <dbReference type="Proteomes" id="UP000593892"/>
    </source>
</evidence>
<reference evidence="2 3" key="1">
    <citation type="submission" date="2020-10" db="EMBL/GenBank/DDBJ databases">
        <title>Complete genome sequence of Paludibaculum fermentans P105T, a facultatively anaerobic acidobacterium capable of dissimilatory Fe(III) reduction.</title>
        <authorList>
            <person name="Dedysh S.N."/>
            <person name="Beletsky A.V."/>
            <person name="Kulichevskaya I.S."/>
            <person name="Mardanov A.V."/>
            <person name="Ravin N.V."/>
        </authorList>
    </citation>
    <scope>NUCLEOTIDE SEQUENCE [LARGE SCALE GENOMIC DNA]</scope>
    <source>
        <strain evidence="2 3">P105</strain>
    </source>
</reference>
<dbReference type="RefSeq" id="WP_194451095.1">
    <property type="nucleotide sequence ID" value="NZ_CP063849.1"/>
</dbReference>